<dbReference type="Proteomes" id="UP000738325">
    <property type="component" value="Unassembled WGS sequence"/>
</dbReference>
<proteinExistence type="predicted"/>
<evidence type="ECO:0000256" key="4">
    <source>
        <dbReference type="SAM" id="MobiDB-lite"/>
    </source>
</evidence>
<evidence type="ECO:0000256" key="3">
    <source>
        <dbReference type="PROSITE-ProRule" id="PRU00221"/>
    </source>
</evidence>
<feature type="region of interest" description="Disordered" evidence="4">
    <location>
        <begin position="113"/>
        <end position="136"/>
    </location>
</feature>
<feature type="region of interest" description="Disordered" evidence="4">
    <location>
        <begin position="1"/>
        <end position="21"/>
    </location>
</feature>
<feature type="repeat" description="WD" evidence="3">
    <location>
        <begin position="1342"/>
        <end position="1378"/>
    </location>
</feature>
<feature type="domain" description="NACHT" evidence="5">
    <location>
        <begin position="669"/>
        <end position="827"/>
    </location>
</feature>
<gene>
    <name evidence="7" type="ORF">BGZ99_007323</name>
</gene>
<dbReference type="InterPro" id="IPR025662">
    <property type="entry name" value="Sigma_54_int_dom_ATP-bd_1"/>
</dbReference>
<feature type="repeat" description="WD" evidence="3">
    <location>
        <begin position="1426"/>
        <end position="1458"/>
    </location>
</feature>
<evidence type="ECO:0000313" key="8">
    <source>
        <dbReference type="Proteomes" id="UP000738325"/>
    </source>
</evidence>
<evidence type="ECO:0000313" key="7">
    <source>
        <dbReference type="EMBL" id="KAG0315680.1"/>
    </source>
</evidence>
<dbReference type="PANTHER" id="PTHR19879">
    <property type="entry name" value="TRANSCRIPTION INITIATION FACTOR TFIID"/>
    <property type="match status" value="1"/>
</dbReference>
<feature type="repeat" description="WD" evidence="3">
    <location>
        <begin position="1678"/>
        <end position="1714"/>
    </location>
</feature>
<dbReference type="Pfam" id="PF00400">
    <property type="entry name" value="WD40"/>
    <property type="match status" value="13"/>
</dbReference>
<evidence type="ECO:0000259" key="6">
    <source>
        <dbReference type="Pfam" id="PF23948"/>
    </source>
</evidence>
<keyword evidence="1 3" id="KW-0853">WD repeat</keyword>
<dbReference type="PROSITE" id="PS00675">
    <property type="entry name" value="SIGMA54_INTERACT_1"/>
    <property type="match status" value="1"/>
</dbReference>
<feature type="repeat" description="WD" evidence="3">
    <location>
        <begin position="1468"/>
        <end position="1505"/>
    </location>
</feature>
<feature type="repeat" description="WD" evidence="3">
    <location>
        <begin position="1510"/>
        <end position="1546"/>
    </location>
</feature>
<feature type="compositionally biased region" description="Low complexity" evidence="4">
    <location>
        <begin position="10"/>
        <end position="21"/>
    </location>
</feature>
<keyword evidence="8" id="KW-1185">Reference proteome</keyword>
<feature type="repeat" description="WD" evidence="3">
    <location>
        <begin position="1300"/>
        <end position="1336"/>
    </location>
</feature>
<feature type="repeat" description="WD" evidence="3">
    <location>
        <begin position="1384"/>
        <end position="1421"/>
    </location>
</feature>
<dbReference type="InterPro" id="IPR056251">
    <property type="entry name" value="Arm_rpt_dom"/>
</dbReference>
<feature type="domain" description="Arm-like repeat" evidence="6">
    <location>
        <begin position="203"/>
        <end position="576"/>
    </location>
</feature>
<dbReference type="Gene3D" id="2.130.10.10">
    <property type="entry name" value="YVTN repeat-like/Quinoprotein amine dehydrogenase"/>
    <property type="match status" value="6"/>
</dbReference>
<reference evidence="7" key="1">
    <citation type="journal article" date="2020" name="Fungal Divers.">
        <title>Resolving the Mortierellaceae phylogeny through synthesis of multi-gene phylogenetics and phylogenomics.</title>
        <authorList>
            <person name="Vandepol N."/>
            <person name="Liber J."/>
            <person name="Desiro A."/>
            <person name="Na H."/>
            <person name="Kennedy M."/>
            <person name="Barry K."/>
            <person name="Grigoriev I.V."/>
            <person name="Miller A.N."/>
            <person name="O'Donnell K."/>
            <person name="Stajich J.E."/>
            <person name="Bonito G."/>
        </authorList>
    </citation>
    <scope>NUCLEOTIDE SEQUENCE</scope>
    <source>
        <strain evidence="7">REB-010B</strain>
    </source>
</reference>
<dbReference type="InterPro" id="IPR001680">
    <property type="entry name" value="WD40_rpt"/>
</dbReference>
<dbReference type="SMART" id="SM00320">
    <property type="entry name" value="WD40"/>
    <property type="match status" value="14"/>
</dbReference>
<feature type="repeat" description="WD" evidence="3">
    <location>
        <begin position="1720"/>
        <end position="1761"/>
    </location>
</feature>
<protein>
    <submittedName>
        <fullName evidence="7">Uncharacterized protein</fullName>
    </submittedName>
</protein>
<dbReference type="InterPro" id="IPR007111">
    <property type="entry name" value="NACHT_NTPase"/>
</dbReference>
<feature type="repeat" description="WD" evidence="3">
    <location>
        <begin position="1636"/>
        <end position="1672"/>
    </location>
</feature>
<feature type="repeat" description="WD" evidence="3">
    <location>
        <begin position="1552"/>
        <end position="1593"/>
    </location>
</feature>
<dbReference type="EMBL" id="JAAAIP010000522">
    <property type="protein sequence ID" value="KAG0315680.1"/>
    <property type="molecule type" value="Genomic_DNA"/>
</dbReference>
<dbReference type="PROSITE" id="PS50082">
    <property type="entry name" value="WD_REPEATS_2"/>
    <property type="match status" value="13"/>
</dbReference>
<dbReference type="Gene3D" id="3.40.50.300">
    <property type="entry name" value="P-loop containing nucleotide triphosphate hydrolases"/>
    <property type="match status" value="1"/>
</dbReference>
<dbReference type="InterPro" id="IPR027417">
    <property type="entry name" value="P-loop_NTPase"/>
</dbReference>
<feature type="repeat" description="WD" evidence="3">
    <location>
        <begin position="1594"/>
        <end position="1630"/>
    </location>
</feature>
<dbReference type="InterPro" id="IPR019775">
    <property type="entry name" value="WD40_repeat_CS"/>
</dbReference>
<dbReference type="Pfam" id="PF00805">
    <property type="entry name" value="Pentapeptide"/>
    <property type="match status" value="1"/>
</dbReference>
<feature type="compositionally biased region" description="Polar residues" evidence="4">
    <location>
        <begin position="119"/>
        <end position="134"/>
    </location>
</feature>
<evidence type="ECO:0000256" key="1">
    <source>
        <dbReference type="ARBA" id="ARBA00022574"/>
    </source>
</evidence>
<dbReference type="Pfam" id="PF23948">
    <property type="entry name" value="ARM_5"/>
    <property type="match status" value="1"/>
</dbReference>
<dbReference type="SUPFAM" id="SSF141571">
    <property type="entry name" value="Pentapeptide repeat-like"/>
    <property type="match status" value="1"/>
</dbReference>
<dbReference type="CDD" id="cd00200">
    <property type="entry name" value="WD40"/>
    <property type="match status" value="3"/>
</dbReference>
<dbReference type="PROSITE" id="PS00678">
    <property type="entry name" value="WD_REPEATS_1"/>
    <property type="match status" value="11"/>
</dbReference>
<evidence type="ECO:0000259" key="5">
    <source>
        <dbReference type="Pfam" id="PF05729"/>
    </source>
</evidence>
<dbReference type="PRINTS" id="PR00320">
    <property type="entry name" value="GPROTEINBRPT"/>
</dbReference>
<dbReference type="PROSITE" id="PS50294">
    <property type="entry name" value="WD_REPEATS_REGION"/>
    <property type="match status" value="13"/>
</dbReference>
<feature type="repeat" description="WD" evidence="3">
    <location>
        <begin position="1216"/>
        <end position="1252"/>
    </location>
</feature>
<feature type="repeat" description="WD" evidence="3">
    <location>
        <begin position="1258"/>
        <end position="1294"/>
    </location>
</feature>
<dbReference type="SUPFAM" id="SSF50978">
    <property type="entry name" value="WD40 repeat-like"/>
    <property type="match status" value="2"/>
</dbReference>
<dbReference type="InterPro" id="IPR001646">
    <property type="entry name" value="5peptide_repeat"/>
</dbReference>
<comment type="caution">
    <text evidence="7">The sequence shown here is derived from an EMBL/GenBank/DDBJ whole genome shotgun (WGS) entry which is preliminary data.</text>
</comment>
<organism evidence="7 8">
    <name type="scientific">Dissophora globulifera</name>
    <dbReference type="NCBI Taxonomy" id="979702"/>
    <lineage>
        <taxon>Eukaryota</taxon>
        <taxon>Fungi</taxon>
        <taxon>Fungi incertae sedis</taxon>
        <taxon>Mucoromycota</taxon>
        <taxon>Mortierellomycotina</taxon>
        <taxon>Mortierellomycetes</taxon>
        <taxon>Mortierellales</taxon>
        <taxon>Mortierellaceae</taxon>
        <taxon>Dissophora</taxon>
    </lineage>
</organism>
<dbReference type="InterPro" id="IPR036322">
    <property type="entry name" value="WD40_repeat_dom_sf"/>
</dbReference>
<name>A0A9P6RA41_9FUNG</name>
<evidence type="ECO:0000256" key="2">
    <source>
        <dbReference type="ARBA" id="ARBA00022737"/>
    </source>
</evidence>
<dbReference type="InterPro" id="IPR020472">
    <property type="entry name" value="WD40_PAC1"/>
</dbReference>
<dbReference type="OrthoDB" id="538223at2759"/>
<dbReference type="PANTHER" id="PTHR19879:SF9">
    <property type="entry name" value="TRANSCRIPTION INITIATION FACTOR TFIID SUBUNIT 5"/>
    <property type="match status" value="1"/>
</dbReference>
<keyword evidence="2" id="KW-0677">Repeat</keyword>
<sequence>MIYLKDDMPHSPFSSSHGSLSPHQTLELANLHLENASKTKDRGVALQLCNDAGAALSRIKKAAKKALKTPHSVEDQTLRDGVATAYHERGHLLEGLDYIEMAKDSYKKAKKLGLDQKTNKSPSDSPQLVNNSHPGSHVRDLAIIPSDIFKQDIAPAVAKYPLPKAGARLESTLQLVYCLSLLPTSAPPVKLLDEAEQAWSRAKEDDKDEQERLQAMATDLTKAFINDVLKSPSAVTEVLYLAPALDKENFRRLLMTFIDGINKATLLEVHLLEGLAQLIQCASPDYLDADDLVKILQVLSTRLTDTHQQSKQHIYRLTVVVSHVLDAMADCHVKGLNRVELHEPLSGYLNGLKGDSDPYLVYQAAYAFQALQYVPDDESPLQATLRRTRLVVKGIAGIVSAVKGFDVNGLIDGLAHLQDGIVEVYAVAKIGYDGAKALVESGQDLYDCLKEGLSFSKKRSWYPALRGIDILIRNGQLTEVKKLICEAPCRRDLAFQWGVCHRLGEIAANSLWGADTHRNAVDFLAELYKNDAEWGQQAIIKQWILNILEQLASHAESKSQSAETLLLELGTHGDIKKRNLYQAFLKKPQSHYSVAVTLPLAASPSLLDRVQNKPDIEADLRQLKEQRLSEMGDAVYIPPQAKPNLQASDDTLFPLMDKIKEFCSSDKKVLLLLGDSGSGKSTFNRALECDLWSSYKKKDGPIPLFINLSTIERPDQDLITKHLRRAEFTERQIKELKGYRRFVLICDGYDESQQTQNLYTSNRLNQPGEWSAQMVISCRSESLGQGYRDRFQPSDRNRQAMPELFEEAVIAPFSRNQVHEYIQKYVSSGTVWQTADYLLALESIPSLQDLVKNPFMLTLALEVLPRMVDLGQDFISVQVTRVALYDQFVEQWLELGKKRLAAKDLSSQEKKDFERLADDGFTQNGIDFLKDLACAIYKYQAGYPVVTYSRKRDQGTWKQQFFSREDENRLLLEACPLTRGGNQYKFIHKSILEYCLARAVFEPQNEEDEKRQDPAPELVRRGSIHSVRSFKDQDILEESAASVPIEQAILDSPLAWRFFVGEPSIIQFLAERVQQEPLFEKQLLAVLELSKVNNEARKAAANAITILVRAGVDFNRKHLEGIQIPGADLSGGQFDYAQLQGADLRDVNLRNVWLRRADLSNARMSGVQFGEWPYLQDYSEVRSCAFSPDGRTFAVGLNYEIIVVYDTTTWAKIHTLLGHTARIGSVTYSPSGHQIVSGSADNTVRLWDAHTGAPGLILSGHTKGVTSVKYSPNGRHIASGSHDETVRLWDAQTGAPGLILSGHAGSVLTITYSPSGHHIVSGGADNTVRLWDAQTGAPGPILEGHDDEVNVVTYSPNGHHIASGSDDRTVRVWDAHTGASGLILTGHTDNVYDVTYSPSGHQIASGGLDNTVRLWDAQTGSPGPIMTDHTNWITCVAYSPSGHQIASGSLDKTVRLWDALFRAPSLNLGGHTDKVQSVKYSPNGRQIASASEDMTVRLWEAQTGEPGPVLSGHWDTVNSVTFSPSGHQLASASDDETVRLWDAQTGAPGPILRGHADIVRNVTYSPNGLQVASGSWDTTVRLWDAQTGTPGHILSGHTDVIGNIAYSPTGHQIASGSDDKTVRLWDAHTGTAGPILEGHTEEITAVTYSPNGHQIASASEDMTVRLWDAQTGAPGPILSGHTKAVISATYSPSGHQIASGSHDGTIRLWDAQTGAPGPIMTVHASSITGVTYTPSGRHIVSRSEDATVRLWDADSGQRLIIIEDIRGGDISIDWSSTLDGIYFATGSGSSIREWKLVEKEDRLGVFLLWCSAHGGLSVSGTSIENAHGLSLVNTQLLTQRGAIGDPTPPLSLRDAGRKLTSIVSAVTKLKVATHLGTPREP</sequence>
<dbReference type="InterPro" id="IPR015943">
    <property type="entry name" value="WD40/YVTN_repeat-like_dom_sf"/>
</dbReference>
<dbReference type="Pfam" id="PF05729">
    <property type="entry name" value="NACHT"/>
    <property type="match status" value="1"/>
</dbReference>
<dbReference type="Gene3D" id="2.160.20.80">
    <property type="entry name" value="E3 ubiquitin-protein ligase SopA"/>
    <property type="match status" value="1"/>
</dbReference>
<accession>A0A9P6RA41</accession>